<comment type="caution">
    <text evidence="1">The sequence shown here is derived from an EMBL/GenBank/DDBJ whole genome shotgun (WGS) entry which is preliminary data.</text>
</comment>
<accession>A0A3M7P0J5</accession>
<evidence type="ECO:0000313" key="2">
    <source>
        <dbReference type="Proteomes" id="UP000276133"/>
    </source>
</evidence>
<proteinExistence type="predicted"/>
<sequence>MYTFMTEIIFIKFRSFDKTYFYHKHRSIVTCSKAIDYYLENHLNHLLSTFDFLPPIRPFYLPDPLHLDLHFLAPARFELVH</sequence>
<dbReference type="AlphaFoldDB" id="A0A3M7P0J5"/>
<gene>
    <name evidence="1" type="ORF">BpHYR1_047728</name>
</gene>
<organism evidence="1 2">
    <name type="scientific">Brachionus plicatilis</name>
    <name type="common">Marine rotifer</name>
    <name type="synonym">Brachionus muelleri</name>
    <dbReference type="NCBI Taxonomy" id="10195"/>
    <lineage>
        <taxon>Eukaryota</taxon>
        <taxon>Metazoa</taxon>
        <taxon>Spiralia</taxon>
        <taxon>Gnathifera</taxon>
        <taxon>Rotifera</taxon>
        <taxon>Eurotatoria</taxon>
        <taxon>Monogononta</taxon>
        <taxon>Pseudotrocha</taxon>
        <taxon>Ploima</taxon>
        <taxon>Brachionidae</taxon>
        <taxon>Brachionus</taxon>
    </lineage>
</organism>
<dbReference type="Proteomes" id="UP000276133">
    <property type="component" value="Unassembled WGS sequence"/>
</dbReference>
<dbReference type="EMBL" id="REGN01014322">
    <property type="protein sequence ID" value="RMZ92762.1"/>
    <property type="molecule type" value="Genomic_DNA"/>
</dbReference>
<reference evidence="1 2" key="1">
    <citation type="journal article" date="2018" name="Sci. Rep.">
        <title>Genomic signatures of local adaptation to the degree of environmental predictability in rotifers.</title>
        <authorList>
            <person name="Franch-Gras L."/>
            <person name="Hahn C."/>
            <person name="Garcia-Roger E.M."/>
            <person name="Carmona M.J."/>
            <person name="Serra M."/>
            <person name="Gomez A."/>
        </authorList>
    </citation>
    <scope>NUCLEOTIDE SEQUENCE [LARGE SCALE GENOMIC DNA]</scope>
    <source>
        <strain evidence="1">HYR1</strain>
    </source>
</reference>
<keyword evidence="2" id="KW-1185">Reference proteome</keyword>
<evidence type="ECO:0000313" key="1">
    <source>
        <dbReference type="EMBL" id="RMZ92762.1"/>
    </source>
</evidence>
<name>A0A3M7P0J5_BRAPC</name>
<protein>
    <submittedName>
        <fullName evidence="1">Uncharacterized protein</fullName>
    </submittedName>
</protein>